<comment type="caution">
    <text evidence="8">The sequence shown here is derived from an EMBL/GenBank/DDBJ whole genome shotgun (WGS) entry which is preliminary data.</text>
</comment>
<keyword evidence="9" id="KW-1185">Reference proteome</keyword>
<comment type="similarity">
    <text evidence="2">Belongs to the FAD-binding monooxygenase family.</text>
</comment>
<sequence length="547" mass="61787">MSIQTDPHRDATQPRSTDFDAVVVGAGFSGLRMLQELRGLDLSARVIEAGSDVGGTWYWNRYPGARTDSQSWVYAYSFSEELQQDWRWRERYPTQPETLSYFEHVADRFDLRRDIEFDTRVESAVFDDASTTWTVTTDRGQSYTCRYFITATGPLSQPYLPDFDGLADFEGQWFLTGRWPKEGVDFAGKRVAVVGTGATAVQIIPLVAREAAQLTVFQRTPSWALPARNDILTDFEDRAIKANYDAIWEQARQHFYGFPMDPAGRTGSDVTPEEQQRILERAWEIGGFGFLFETFDDILVNDETNKIVSDFVRNKIRTVVEDPATAELLCPKDHPIGSKRPPLGHYYYETYNRDNVRLVDVSTTPISRITPNGIRVGDDEYEADIIIFATGFDAVTGTLNQIDIRGRDGVELRSKWEHGPRTQLGIGVDGFPNMFMVGGPQTPFANIPVVAEGIIEWIGTALQHMHDNGIEQMEADPDAVEQWRKHLDDIVNATVLVKAERIWWLGDNIPGKPHAVLFYFAGAGAYRQECQACIDEGFEGFTLTKKS</sequence>
<dbReference type="RefSeq" id="WP_330150715.1">
    <property type="nucleotide sequence ID" value="NZ_JAUZMZ010000012.1"/>
</dbReference>
<organism evidence="8 9">
    <name type="scientific">Rhodococcus chondri</name>
    <dbReference type="NCBI Taxonomy" id="3065941"/>
    <lineage>
        <taxon>Bacteria</taxon>
        <taxon>Bacillati</taxon>
        <taxon>Actinomycetota</taxon>
        <taxon>Actinomycetes</taxon>
        <taxon>Mycobacteriales</taxon>
        <taxon>Nocardiaceae</taxon>
        <taxon>Rhodococcus</taxon>
    </lineage>
</organism>
<dbReference type="InterPro" id="IPR050775">
    <property type="entry name" value="FAD-binding_Monooxygenases"/>
</dbReference>
<evidence type="ECO:0000313" key="9">
    <source>
        <dbReference type="Proteomes" id="UP001331936"/>
    </source>
</evidence>
<evidence type="ECO:0000256" key="1">
    <source>
        <dbReference type="ARBA" id="ARBA00001974"/>
    </source>
</evidence>
<dbReference type="Proteomes" id="UP001331936">
    <property type="component" value="Unassembled WGS sequence"/>
</dbReference>
<evidence type="ECO:0000256" key="5">
    <source>
        <dbReference type="ARBA" id="ARBA00022857"/>
    </source>
</evidence>
<keyword evidence="6 8" id="KW-0560">Oxidoreductase</keyword>
<evidence type="ECO:0000256" key="3">
    <source>
        <dbReference type="ARBA" id="ARBA00022630"/>
    </source>
</evidence>
<dbReference type="EC" id="1.14.13.-" evidence="8"/>
<evidence type="ECO:0000256" key="2">
    <source>
        <dbReference type="ARBA" id="ARBA00010139"/>
    </source>
</evidence>
<evidence type="ECO:0000256" key="6">
    <source>
        <dbReference type="ARBA" id="ARBA00023002"/>
    </source>
</evidence>
<evidence type="ECO:0000313" key="8">
    <source>
        <dbReference type="EMBL" id="MEE2031276.1"/>
    </source>
</evidence>
<dbReference type="Pfam" id="PF00743">
    <property type="entry name" value="FMO-like"/>
    <property type="match status" value="1"/>
</dbReference>
<dbReference type="EMBL" id="JAUZMZ010000012">
    <property type="protein sequence ID" value="MEE2031276.1"/>
    <property type="molecule type" value="Genomic_DNA"/>
</dbReference>
<proteinExistence type="inferred from homology"/>
<dbReference type="InterPro" id="IPR020946">
    <property type="entry name" value="Flavin_mOase-like"/>
</dbReference>
<dbReference type="PANTHER" id="PTHR43098">
    <property type="entry name" value="L-ORNITHINE N(5)-MONOOXYGENASE-RELATED"/>
    <property type="match status" value="1"/>
</dbReference>
<dbReference type="InterPro" id="IPR036188">
    <property type="entry name" value="FAD/NAD-bd_sf"/>
</dbReference>
<evidence type="ECO:0000256" key="7">
    <source>
        <dbReference type="ARBA" id="ARBA00023033"/>
    </source>
</evidence>
<keyword evidence="7" id="KW-0503">Monooxygenase</keyword>
<comment type="cofactor">
    <cofactor evidence="1">
        <name>FAD</name>
        <dbReference type="ChEBI" id="CHEBI:57692"/>
    </cofactor>
</comment>
<protein>
    <submittedName>
        <fullName evidence="8">NAD(P)/FAD-dependent oxidoreductase</fullName>
        <ecNumber evidence="8">1.14.13.-</ecNumber>
    </submittedName>
</protein>
<keyword evidence="3" id="KW-0285">Flavoprotein</keyword>
<keyword evidence="4" id="KW-0274">FAD</keyword>
<dbReference type="SUPFAM" id="SSF51905">
    <property type="entry name" value="FAD/NAD(P)-binding domain"/>
    <property type="match status" value="2"/>
</dbReference>
<name>A0ABU7JML4_9NOCA</name>
<dbReference type="GO" id="GO:0016491">
    <property type="term" value="F:oxidoreductase activity"/>
    <property type="evidence" value="ECO:0007669"/>
    <property type="project" value="UniProtKB-KW"/>
</dbReference>
<dbReference type="Gene3D" id="3.50.50.60">
    <property type="entry name" value="FAD/NAD(P)-binding domain"/>
    <property type="match status" value="2"/>
</dbReference>
<gene>
    <name evidence="8" type="ORF">Q8814_03970</name>
</gene>
<reference evidence="8 9" key="1">
    <citation type="submission" date="2023-08" db="EMBL/GenBank/DDBJ databases">
        <authorList>
            <person name="Girao M."/>
            <person name="Carvalho M.F."/>
        </authorList>
    </citation>
    <scope>NUCLEOTIDE SEQUENCE [LARGE SCALE GENOMIC DNA]</scope>
    <source>
        <strain evidence="8 9">CC-R104</strain>
    </source>
</reference>
<evidence type="ECO:0000256" key="4">
    <source>
        <dbReference type="ARBA" id="ARBA00022827"/>
    </source>
</evidence>
<accession>A0ABU7JML4</accession>
<keyword evidence="5" id="KW-0521">NADP</keyword>
<dbReference type="PANTHER" id="PTHR43098:SF3">
    <property type="entry name" value="L-ORNITHINE N(5)-MONOOXYGENASE-RELATED"/>
    <property type="match status" value="1"/>
</dbReference>